<keyword evidence="3" id="KW-1185">Reference proteome</keyword>
<dbReference type="Proteomes" id="UP001085076">
    <property type="component" value="Miscellaneous, Linkage group lg08"/>
</dbReference>
<reference evidence="2" key="2">
    <citation type="journal article" date="2022" name="Hortic Res">
        <title>The genome of Dioscorea zingiberensis sheds light on the biosynthesis, origin and evolution of the medicinally important diosgenin saponins.</title>
        <authorList>
            <person name="Li Y."/>
            <person name="Tan C."/>
            <person name="Li Z."/>
            <person name="Guo J."/>
            <person name="Li S."/>
            <person name="Chen X."/>
            <person name="Wang C."/>
            <person name="Dai X."/>
            <person name="Yang H."/>
            <person name="Song W."/>
            <person name="Hou L."/>
            <person name="Xu J."/>
            <person name="Tong Z."/>
            <person name="Xu A."/>
            <person name="Yuan X."/>
            <person name="Wang W."/>
            <person name="Yang Q."/>
            <person name="Chen L."/>
            <person name="Sun Z."/>
            <person name="Wang K."/>
            <person name="Pan B."/>
            <person name="Chen J."/>
            <person name="Bao Y."/>
            <person name="Liu F."/>
            <person name="Qi X."/>
            <person name="Gang D.R."/>
            <person name="Wen J."/>
            <person name="Li J."/>
        </authorList>
    </citation>
    <scope>NUCLEOTIDE SEQUENCE</scope>
    <source>
        <strain evidence="2">Dzin_1.0</strain>
    </source>
</reference>
<gene>
    <name evidence="2" type="ORF">J5N97_026149</name>
</gene>
<name>A0A9D5H6F5_9LILI</name>
<reference evidence="2" key="1">
    <citation type="submission" date="2021-03" db="EMBL/GenBank/DDBJ databases">
        <authorList>
            <person name="Li Z."/>
            <person name="Yang C."/>
        </authorList>
    </citation>
    <scope>NUCLEOTIDE SEQUENCE</scope>
    <source>
        <strain evidence="2">Dzin_1.0</strain>
        <tissue evidence="2">Leaf</tissue>
    </source>
</reference>
<dbReference type="AlphaFoldDB" id="A0A9D5H6F5"/>
<evidence type="ECO:0000256" key="1">
    <source>
        <dbReference type="SAM" id="MobiDB-lite"/>
    </source>
</evidence>
<evidence type="ECO:0000313" key="3">
    <source>
        <dbReference type="Proteomes" id="UP001085076"/>
    </source>
</evidence>
<proteinExistence type="predicted"/>
<accession>A0A9D5H6F5</accession>
<evidence type="ECO:0000313" key="2">
    <source>
        <dbReference type="EMBL" id="KAJ0965011.1"/>
    </source>
</evidence>
<comment type="caution">
    <text evidence="2">The sequence shown here is derived from an EMBL/GenBank/DDBJ whole genome shotgun (WGS) entry which is preliminary data.</text>
</comment>
<sequence>MTVAPAQPPFQLAPSPSLHTAALPEPLSRRLSPALRPFSSQRHEQHCKPRRLSTASTSRRRPSLCSPAGLQPNPPPFFGKDRAPTNVVSRVMALLRVEDRP</sequence>
<organism evidence="2 3">
    <name type="scientific">Dioscorea zingiberensis</name>
    <dbReference type="NCBI Taxonomy" id="325984"/>
    <lineage>
        <taxon>Eukaryota</taxon>
        <taxon>Viridiplantae</taxon>
        <taxon>Streptophyta</taxon>
        <taxon>Embryophyta</taxon>
        <taxon>Tracheophyta</taxon>
        <taxon>Spermatophyta</taxon>
        <taxon>Magnoliopsida</taxon>
        <taxon>Liliopsida</taxon>
        <taxon>Dioscoreales</taxon>
        <taxon>Dioscoreaceae</taxon>
        <taxon>Dioscorea</taxon>
    </lineage>
</organism>
<protein>
    <submittedName>
        <fullName evidence="2">Uncharacterized protein</fullName>
    </submittedName>
</protein>
<dbReference type="EMBL" id="JAGGNH010000008">
    <property type="protein sequence ID" value="KAJ0965011.1"/>
    <property type="molecule type" value="Genomic_DNA"/>
</dbReference>
<feature type="region of interest" description="Disordered" evidence="1">
    <location>
        <begin position="1"/>
        <end position="83"/>
    </location>
</feature>